<reference evidence="2" key="1">
    <citation type="submission" date="2022-07" db="EMBL/GenBank/DDBJ databases">
        <title>Phylogenomic reconstructions and comparative analyses of Kickxellomycotina fungi.</title>
        <authorList>
            <person name="Reynolds N.K."/>
            <person name="Stajich J.E."/>
            <person name="Barry K."/>
            <person name="Grigoriev I.V."/>
            <person name="Crous P."/>
            <person name="Smith M.E."/>
        </authorList>
    </citation>
    <scope>NUCLEOTIDE SEQUENCE</scope>
    <source>
        <strain evidence="2">NBRC 100468</strain>
    </source>
</reference>
<keyword evidence="1" id="KW-0732">Signal</keyword>
<gene>
    <name evidence="2" type="ORF">H4219_004362</name>
</gene>
<evidence type="ECO:0000313" key="2">
    <source>
        <dbReference type="EMBL" id="KAJ1915346.1"/>
    </source>
</evidence>
<feature type="chain" id="PRO_5040737057" evidence="1">
    <location>
        <begin position="22"/>
        <end position="105"/>
    </location>
</feature>
<protein>
    <submittedName>
        <fullName evidence="2">Uncharacterized protein</fullName>
    </submittedName>
</protein>
<accession>A0A9W7ZRW8</accession>
<evidence type="ECO:0000313" key="3">
    <source>
        <dbReference type="Proteomes" id="UP001150538"/>
    </source>
</evidence>
<proteinExistence type="predicted"/>
<dbReference type="AlphaFoldDB" id="A0A9W7ZRW8"/>
<dbReference type="EMBL" id="JANBPU010000150">
    <property type="protein sequence ID" value="KAJ1915346.1"/>
    <property type="molecule type" value="Genomic_DNA"/>
</dbReference>
<name>A0A9W7ZRW8_9FUNG</name>
<evidence type="ECO:0000256" key="1">
    <source>
        <dbReference type="SAM" id="SignalP"/>
    </source>
</evidence>
<keyword evidence="3" id="KW-1185">Reference proteome</keyword>
<feature type="signal peptide" evidence="1">
    <location>
        <begin position="1"/>
        <end position="21"/>
    </location>
</feature>
<dbReference type="Proteomes" id="UP001150538">
    <property type="component" value="Unassembled WGS sequence"/>
</dbReference>
<comment type="caution">
    <text evidence="2">The sequence shown here is derived from an EMBL/GenBank/DDBJ whole genome shotgun (WGS) entry which is preliminary data.</text>
</comment>
<organism evidence="2 3">
    <name type="scientific">Mycoemilia scoparia</name>
    <dbReference type="NCBI Taxonomy" id="417184"/>
    <lineage>
        <taxon>Eukaryota</taxon>
        <taxon>Fungi</taxon>
        <taxon>Fungi incertae sedis</taxon>
        <taxon>Zoopagomycota</taxon>
        <taxon>Kickxellomycotina</taxon>
        <taxon>Kickxellomycetes</taxon>
        <taxon>Kickxellales</taxon>
        <taxon>Kickxellaceae</taxon>
        <taxon>Mycoemilia</taxon>
    </lineage>
</organism>
<sequence>MKSVFLLTLATAVAFASITAADNSSTTHHCQCGQIGKLDGASTFASCDGGKKDGYPFQLNMDNPYNIYCVVSNNHPDTFIKYCKEPHYHVGGSGQIYDGFCDKVQ</sequence>